<reference evidence="1" key="1">
    <citation type="submission" date="2020-11" db="EMBL/GenBank/DDBJ databases">
        <authorList>
            <consortium name="DOE Joint Genome Institute"/>
            <person name="Ahrendt S."/>
            <person name="Riley R."/>
            <person name="Andreopoulos W."/>
            <person name="Labutti K."/>
            <person name="Pangilinan J."/>
            <person name="Ruiz-Duenas F.J."/>
            <person name="Barrasa J.M."/>
            <person name="Sanchez-Garcia M."/>
            <person name="Camarero S."/>
            <person name="Miyauchi S."/>
            <person name="Serrano A."/>
            <person name="Linde D."/>
            <person name="Babiker R."/>
            <person name="Drula E."/>
            <person name="Ayuso-Fernandez I."/>
            <person name="Pacheco R."/>
            <person name="Padilla G."/>
            <person name="Ferreira P."/>
            <person name="Barriuso J."/>
            <person name="Kellner H."/>
            <person name="Castanera R."/>
            <person name="Alfaro M."/>
            <person name="Ramirez L."/>
            <person name="Pisabarro A.G."/>
            <person name="Kuo A."/>
            <person name="Tritt A."/>
            <person name="Lipzen A."/>
            <person name="He G."/>
            <person name="Yan M."/>
            <person name="Ng V."/>
            <person name="Cullen D."/>
            <person name="Martin F."/>
            <person name="Rosso M.-N."/>
            <person name="Henrissat B."/>
            <person name="Hibbett D."/>
            <person name="Martinez A.T."/>
            <person name="Grigoriev I.V."/>
        </authorList>
    </citation>
    <scope>NUCLEOTIDE SEQUENCE</scope>
    <source>
        <strain evidence="1">MF-IS2</strain>
    </source>
</reference>
<name>A0A9P5X7G8_9AGAR</name>
<evidence type="ECO:0000313" key="2">
    <source>
        <dbReference type="Proteomes" id="UP000807342"/>
    </source>
</evidence>
<dbReference type="AlphaFoldDB" id="A0A9P5X7G8"/>
<keyword evidence="2" id="KW-1185">Reference proteome</keyword>
<proteinExistence type="predicted"/>
<sequence length="67" mass="7172">MVMRSFASHPQLGGPQGFVGFVTVGKRQEIEQSSTQECSAACHLMESADVVVADRLTDALAGLLMVY</sequence>
<organism evidence="1 2">
    <name type="scientific">Macrolepiota fuliginosa MF-IS2</name>
    <dbReference type="NCBI Taxonomy" id="1400762"/>
    <lineage>
        <taxon>Eukaryota</taxon>
        <taxon>Fungi</taxon>
        <taxon>Dikarya</taxon>
        <taxon>Basidiomycota</taxon>
        <taxon>Agaricomycotina</taxon>
        <taxon>Agaricomycetes</taxon>
        <taxon>Agaricomycetidae</taxon>
        <taxon>Agaricales</taxon>
        <taxon>Agaricineae</taxon>
        <taxon>Agaricaceae</taxon>
        <taxon>Macrolepiota</taxon>
    </lineage>
</organism>
<comment type="caution">
    <text evidence="1">The sequence shown here is derived from an EMBL/GenBank/DDBJ whole genome shotgun (WGS) entry which is preliminary data.</text>
</comment>
<accession>A0A9P5X7G8</accession>
<protein>
    <submittedName>
        <fullName evidence="1">Uncharacterized protein</fullName>
    </submittedName>
</protein>
<dbReference type="Proteomes" id="UP000807342">
    <property type="component" value="Unassembled WGS sequence"/>
</dbReference>
<dbReference type="EMBL" id="MU151275">
    <property type="protein sequence ID" value="KAF9445888.1"/>
    <property type="molecule type" value="Genomic_DNA"/>
</dbReference>
<gene>
    <name evidence="1" type="ORF">P691DRAFT_805053</name>
</gene>
<evidence type="ECO:0000313" key="1">
    <source>
        <dbReference type="EMBL" id="KAF9445888.1"/>
    </source>
</evidence>